<gene>
    <name evidence="2" type="ORF">PHISCL_00171</name>
</gene>
<dbReference type="EMBL" id="MVGC01000003">
    <property type="protein sequence ID" value="RJE27437.1"/>
    <property type="molecule type" value="Genomic_DNA"/>
</dbReference>
<dbReference type="Gene3D" id="3.20.20.140">
    <property type="entry name" value="Metal-dependent hydrolases"/>
    <property type="match status" value="1"/>
</dbReference>
<dbReference type="InterPro" id="IPR033932">
    <property type="entry name" value="YtcJ-like"/>
</dbReference>
<comment type="caution">
    <text evidence="2">The sequence shown here is derived from an EMBL/GenBank/DDBJ whole genome shotgun (WGS) entry which is preliminary data.</text>
</comment>
<dbReference type="CDD" id="cd01300">
    <property type="entry name" value="YtcJ_like"/>
    <property type="match status" value="1"/>
</dbReference>
<keyword evidence="3" id="KW-1185">Reference proteome</keyword>
<dbReference type="SUPFAM" id="SSF51556">
    <property type="entry name" value="Metallo-dependent hydrolases"/>
    <property type="match status" value="1"/>
</dbReference>
<dbReference type="InterPro" id="IPR011059">
    <property type="entry name" value="Metal-dep_hydrolase_composite"/>
</dbReference>
<evidence type="ECO:0000313" key="3">
    <source>
        <dbReference type="Proteomes" id="UP000266188"/>
    </source>
</evidence>
<protein>
    <submittedName>
        <fullName evidence="2">Amidohydrolase family</fullName>
    </submittedName>
</protein>
<reference evidence="3" key="1">
    <citation type="submission" date="2017-02" db="EMBL/GenBank/DDBJ databases">
        <authorList>
            <person name="Tafer H."/>
            <person name="Lopandic K."/>
        </authorList>
    </citation>
    <scope>NUCLEOTIDE SEQUENCE [LARGE SCALE GENOMIC DNA]</scope>
    <source>
        <strain evidence="3">CBS 366.77</strain>
    </source>
</reference>
<dbReference type="Gene3D" id="3.10.310.70">
    <property type="match status" value="1"/>
</dbReference>
<dbReference type="Gene3D" id="2.30.40.10">
    <property type="entry name" value="Urease, subunit C, domain 1"/>
    <property type="match status" value="1"/>
</dbReference>
<dbReference type="PANTHER" id="PTHR22642">
    <property type="entry name" value="IMIDAZOLONEPROPIONASE"/>
    <property type="match status" value="1"/>
</dbReference>
<accession>A0A3A3A1I0</accession>
<dbReference type="OrthoDB" id="3501663at2759"/>
<dbReference type="InterPro" id="IPR032466">
    <property type="entry name" value="Metal_Hydrolase"/>
</dbReference>
<dbReference type="STRING" id="2070753.A0A3A3A1I0"/>
<dbReference type="Proteomes" id="UP000266188">
    <property type="component" value="Unassembled WGS sequence"/>
</dbReference>
<evidence type="ECO:0000259" key="1">
    <source>
        <dbReference type="Pfam" id="PF07969"/>
    </source>
</evidence>
<feature type="domain" description="Amidohydrolase 3" evidence="1">
    <location>
        <begin position="52"/>
        <end position="532"/>
    </location>
</feature>
<dbReference type="GO" id="GO:0016810">
    <property type="term" value="F:hydrolase activity, acting on carbon-nitrogen (but not peptide) bonds"/>
    <property type="evidence" value="ECO:0007669"/>
    <property type="project" value="InterPro"/>
</dbReference>
<proteinExistence type="predicted"/>
<sequence>MAAVLRNGRVFAPVGQQPDFLQALVIKDGRISHVGSNDDREVHEAEAAGATMIDLEQRVVIPSFIDGHVHMLMFGLSLRKVDLIACASLEEIREKIKLYADSHPSEPRILCRGWIQSSTNGQALASALDDLDPRPIYVEAFDLHSTWANTAAIAELGLTTAPDPPGGTIDRDENGRATGLLSEATHLMIVCPYLERVTPIEEKLRALEQAAASYTSAGYTGMVDMAMDESSWEILQAFRRQHSFPFHIAAHWLIPYSEDQEVNFKHVDQAIAMWKEFNPKSSPELCITGIKVMCDGVVDGCTAALSRPYARKPNPIDPIWPIDQLREVVQRADQAGLQCAIHAIGDLAVKQAIDVLSQVGTPGRRHRIEHLELTSPEDAKRLGELGITASVQPVHSDPVLFRAWPTLIGPERCKRAFAYKDFADSGANIAFGTDSPTAAHFPLPNLYNATTRRSAIEPECTETVNAHFGLSLAAAVSAATSGAAYSRHADTWAGKLQAGMRADFAVLDMQWTPEALLDARVRETWFGGKKVYDIEAKVKS</sequence>
<dbReference type="InterPro" id="IPR013108">
    <property type="entry name" value="Amidohydro_3"/>
</dbReference>
<dbReference type="AlphaFoldDB" id="A0A3A3A1I0"/>
<dbReference type="Pfam" id="PF07969">
    <property type="entry name" value="Amidohydro_3"/>
    <property type="match status" value="1"/>
</dbReference>
<evidence type="ECO:0000313" key="2">
    <source>
        <dbReference type="EMBL" id="RJE27437.1"/>
    </source>
</evidence>
<keyword evidence="2" id="KW-0378">Hydrolase</keyword>
<dbReference type="SUPFAM" id="SSF51338">
    <property type="entry name" value="Composite domain of metallo-dependent hydrolases"/>
    <property type="match status" value="1"/>
</dbReference>
<dbReference type="PANTHER" id="PTHR22642:SF19">
    <property type="entry name" value="AMIDOHYDROLASE FAMILY PROTEIN (AFU_ORTHOLOGUE AFUA_5G01480)"/>
    <property type="match status" value="1"/>
</dbReference>
<name>A0A3A3A1I0_9EURO</name>
<organism evidence="2 3">
    <name type="scientific">Aspergillus sclerotialis</name>
    <dbReference type="NCBI Taxonomy" id="2070753"/>
    <lineage>
        <taxon>Eukaryota</taxon>
        <taxon>Fungi</taxon>
        <taxon>Dikarya</taxon>
        <taxon>Ascomycota</taxon>
        <taxon>Pezizomycotina</taxon>
        <taxon>Eurotiomycetes</taxon>
        <taxon>Eurotiomycetidae</taxon>
        <taxon>Eurotiales</taxon>
        <taxon>Aspergillaceae</taxon>
        <taxon>Aspergillus</taxon>
        <taxon>Aspergillus subgen. Polypaecilum</taxon>
    </lineage>
</organism>